<feature type="domain" description="PH" evidence="2">
    <location>
        <begin position="172"/>
        <end position="295"/>
    </location>
</feature>
<dbReference type="CDD" id="cd00821">
    <property type="entry name" value="PH"/>
    <property type="match status" value="1"/>
</dbReference>
<dbReference type="InterPro" id="IPR046985">
    <property type="entry name" value="IP5"/>
</dbReference>
<dbReference type="PROSITE" id="PS50003">
    <property type="entry name" value="PH_DOMAIN"/>
    <property type="match status" value="1"/>
</dbReference>
<dbReference type="Gene3D" id="3.60.10.10">
    <property type="entry name" value="Endonuclease/exonuclease/phosphatase"/>
    <property type="match status" value="1"/>
</dbReference>
<gene>
    <name evidence="3" type="ORF">FNF27_05787</name>
</gene>
<dbReference type="AlphaFoldDB" id="A0A5A8E766"/>
<feature type="region of interest" description="Disordered" evidence="1">
    <location>
        <begin position="703"/>
        <end position="773"/>
    </location>
</feature>
<dbReference type="Proteomes" id="UP000322899">
    <property type="component" value="Unassembled WGS sequence"/>
</dbReference>
<feature type="region of interest" description="Disordered" evidence="1">
    <location>
        <begin position="621"/>
        <end position="647"/>
    </location>
</feature>
<dbReference type="InterPro" id="IPR036691">
    <property type="entry name" value="Endo/exonu/phosph_ase_sf"/>
</dbReference>
<dbReference type="SUPFAM" id="SSF50729">
    <property type="entry name" value="PH domain-like"/>
    <property type="match status" value="1"/>
</dbReference>
<evidence type="ECO:0000313" key="3">
    <source>
        <dbReference type="EMBL" id="KAA0172687.1"/>
    </source>
</evidence>
<name>A0A5A8E766_CAFRO</name>
<dbReference type="PANTHER" id="PTHR11200">
    <property type="entry name" value="INOSITOL 5-PHOSPHATASE"/>
    <property type="match status" value="1"/>
</dbReference>
<protein>
    <recommendedName>
        <fullName evidence="2">PH domain-containing protein</fullName>
    </recommendedName>
</protein>
<feature type="compositionally biased region" description="Low complexity" evidence="1">
    <location>
        <begin position="45"/>
        <end position="58"/>
    </location>
</feature>
<reference evidence="3 4" key="1">
    <citation type="submission" date="2019-07" db="EMBL/GenBank/DDBJ databases">
        <title>Genomes of Cafeteria roenbergensis.</title>
        <authorList>
            <person name="Fischer M.G."/>
            <person name="Hackl T."/>
            <person name="Roman M."/>
        </authorList>
    </citation>
    <scope>NUCLEOTIDE SEQUENCE [LARGE SCALE GENOMIC DNA]</scope>
    <source>
        <strain evidence="3 4">E4-10P</strain>
    </source>
</reference>
<dbReference type="GO" id="GO:0046856">
    <property type="term" value="P:phosphatidylinositol dephosphorylation"/>
    <property type="evidence" value="ECO:0007669"/>
    <property type="project" value="InterPro"/>
</dbReference>
<dbReference type="PANTHER" id="PTHR11200:SF275">
    <property type="entry name" value="LD06095P"/>
    <property type="match status" value="1"/>
</dbReference>
<feature type="region of interest" description="Disordered" evidence="1">
    <location>
        <begin position="88"/>
        <end position="112"/>
    </location>
</feature>
<dbReference type="GO" id="GO:0004439">
    <property type="term" value="F:phosphatidylinositol-4,5-bisphosphate 5-phosphatase activity"/>
    <property type="evidence" value="ECO:0007669"/>
    <property type="project" value="TreeGrafter"/>
</dbReference>
<evidence type="ECO:0000259" key="2">
    <source>
        <dbReference type="PROSITE" id="PS50003"/>
    </source>
</evidence>
<dbReference type="SUPFAM" id="SSF56219">
    <property type="entry name" value="DNase I-like"/>
    <property type="match status" value="1"/>
</dbReference>
<comment type="caution">
    <text evidence="3">The sequence shown here is derived from an EMBL/GenBank/DDBJ whole genome shotgun (WGS) entry which is preliminary data.</text>
</comment>
<feature type="region of interest" description="Disordered" evidence="1">
    <location>
        <begin position="660"/>
        <end position="685"/>
    </location>
</feature>
<dbReference type="OrthoDB" id="62798at2759"/>
<evidence type="ECO:0000313" key="4">
    <source>
        <dbReference type="Proteomes" id="UP000322899"/>
    </source>
</evidence>
<feature type="region of interest" description="Disordered" evidence="1">
    <location>
        <begin position="31"/>
        <end position="70"/>
    </location>
</feature>
<proteinExistence type="predicted"/>
<accession>A0A5A8E766</accession>
<dbReference type="InterPro" id="IPR011993">
    <property type="entry name" value="PH-like_dom_sf"/>
</dbReference>
<dbReference type="InterPro" id="IPR001849">
    <property type="entry name" value="PH_domain"/>
</dbReference>
<sequence>MLADAARLWRAAGPSLATAVADKLIEDEAKAKAPGASAGAGAGAGTAAEAHAEGSLAAGDDDWMSWDGDATGAPRAAVVSAVQAAASRGGDAIEDREGLPDPSARPPAGKRRAAKALKRKLVQLQQLRALEQTWDSRATVTRAKDNSSLPLNDREYFDAPKPFDESTRAISPRAIDGFVRTEDGNFHLAFYALRNAERAALTERPKPFVRPGTLGRTAPLGASELRYFRAMGEAVPRGTVFLDGAKVETEVPKLKAGRRGNVFAIIERSGKRFLFQCHDANERAAWTASIQRNVTMLAGAAEAAGAREREADDQEGRPAFARTQAPVHSSAIKAIRVFSGSWNMGERRGPIAADAMRAWLPAGQDVYAACAQECVEVAVFVRAVAERLGPAFLLVHSSVGSGATQLGFHGFVVLVVAVRASLDEAMGAARGGRAGASANASDGHGSTRRHVARRDRMAPEQAVREIVAAERASGRGHWLGERPWHRLLAVDQLRDCMARGAAFPGFSEAAICYPPTYRRRVARTPAEAALVDRATGLFEDIAATSRLFSVPMPHEPPVKASKLRTPSYTDRVILRRPSAARPRLPTAHWTSYRSCEALQGSDHVPVGATFAIDLERHARRAERQERAGTAELLGGEPEEGLGGSMMSALAPGLVGEELEASARDAQGLAAGEEERRAAGGGTGRLTRLQSGVGALAAAAMLGPGTDFTDSDDDGASASGSEEGGDSGPASGTGHVRPPSPWGPAEPAASAWGSPPEVSSPGATSTAGMPPGAWDSCGIDLAAVVLASMASAGSLRLKSARRARRQPPQRRP</sequence>
<organism evidence="3 4">
    <name type="scientific">Cafeteria roenbergensis</name>
    <name type="common">Marine flagellate</name>
    <dbReference type="NCBI Taxonomy" id="33653"/>
    <lineage>
        <taxon>Eukaryota</taxon>
        <taxon>Sar</taxon>
        <taxon>Stramenopiles</taxon>
        <taxon>Bigyra</taxon>
        <taxon>Opalozoa</taxon>
        <taxon>Bicosoecida</taxon>
        <taxon>Cafeteriaceae</taxon>
        <taxon>Cafeteria</taxon>
    </lineage>
</organism>
<dbReference type="EMBL" id="VLTO01000044">
    <property type="protein sequence ID" value="KAA0172687.1"/>
    <property type="molecule type" value="Genomic_DNA"/>
</dbReference>
<evidence type="ECO:0000256" key="1">
    <source>
        <dbReference type="SAM" id="MobiDB-lite"/>
    </source>
</evidence>
<feature type="region of interest" description="Disordered" evidence="1">
    <location>
        <begin position="432"/>
        <end position="456"/>
    </location>
</feature>
<dbReference type="Gene3D" id="2.30.29.30">
    <property type="entry name" value="Pleckstrin-homology domain (PH domain)/Phosphotyrosine-binding domain (PTB)"/>
    <property type="match status" value="1"/>
</dbReference>
<dbReference type="Pfam" id="PF00169">
    <property type="entry name" value="PH"/>
    <property type="match status" value="1"/>
</dbReference>